<proteinExistence type="predicted"/>
<dbReference type="EMBL" id="JBHSLV010000050">
    <property type="protein sequence ID" value="MFC5395467.1"/>
    <property type="molecule type" value="Genomic_DNA"/>
</dbReference>
<evidence type="ECO:0000313" key="2">
    <source>
        <dbReference type="Proteomes" id="UP001596104"/>
    </source>
</evidence>
<evidence type="ECO:0008006" key="3">
    <source>
        <dbReference type="Google" id="ProtNLM"/>
    </source>
</evidence>
<gene>
    <name evidence="1" type="ORF">ACFPPC_22825</name>
</gene>
<comment type="caution">
    <text evidence="1">The sequence shown here is derived from an EMBL/GenBank/DDBJ whole genome shotgun (WGS) entry which is preliminary data.</text>
</comment>
<organism evidence="1 2">
    <name type="scientific">Bosea vestrisii</name>
    <dbReference type="NCBI Taxonomy" id="151416"/>
    <lineage>
        <taxon>Bacteria</taxon>
        <taxon>Pseudomonadati</taxon>
        <taxon>Pseudomonadota</taxon>
        <taxon>Alphaproteobacteria</taxon>
        <taxon>Hyphomicrobiales</taxon>
        <taxon>Boseaceae</taxon>
        <taxon>Bosea</taxon>
    </lineage>
</organism>
<protein>
    <recommendedName>
        <fullName evidence="3">Heavy-metal-associated domain-containing protein</fullName>
    </recommendedName>
</protein>
<reference evidence="2" key="1">
    <citation type="journal article" date="2019" name="Int. J. Syst. Evol. Microbiol.">
        <title>The Global Catalogue of Microorganisms (GCM) 10K type strain sequencing project: providing services to taxonomists for standard genome sequencing and annotation.</title>
        <authorList>
            <consortium name="The Broad Institute Genomics Platform"/>
            <consortium name="The Broad Institute Genome Sequencing Center for Infectious Disease"/>
            <person name="Wu L."/>
            <person name="Ma J."/>
        </authorList>
    </citation>
    <scope>NUCLEOTIDE SEQUENCE [LARGE SCALE GENOMIC DNA]</scope>
    <source>
        <strain evidence="2">CGMCC 1.16326</strain>
    </source>
</reference>
<dbReference type="Proteomes" id="UP001596104">
    <property type="component" value="Unassembled WGS sequence"/>
</dbReference>
<evidence type="ECO:0000313" key="1">
    <source>
        <dbReference type="EMBL" id="MFC5395467.1"/>
    </source>
</evidence>
<keyword evidence="2" id="KW-1185">Reference proteome</keyword>
<sequence>MLITLSDPMRRDIEAAVRLRAAQSRVVDVFGVAEEVQLRFVDDNVALEDIAAVVARLATQSGCALELDSGEMLSEI</sequence>
<name>A0ABW0HE02_9HYPH</name>
<dbReference type="RefSeq" id="WP_377011429.1">
    <property type="nucleotide sequence ID" value="NZ_JBHSLV010000050.1"/>
</dbReference>
<accession>A0ABW0HE02</accession>